<dbReference type="GO" id="GO:0032259">
    <property type="term" value="P:methylation"/>
    <property type="evidence" value="ECO:0007669"/>
    <property type="project" value="UniProtKB-KW"/>
</dbReference>
<dbReference type="AlphaFoldDB" id="H1Q1I4"/>
<organism evidence="3 4">
    <name type="scientific">Prevotella micans F0438</name>
    <dbReference type="NCBI Taxonomy" id="883158"/>
    <lineage>
        <taxon>Bacteria</taxon>
        <taxon>Pseudomonadati</taxon>
        <taxon>Bacteroidota</taxon>
        <taxon>Bacteroidia</taxon>
        <taxon>Bacteroidales</taxon>
        <taxon>Prevotellaceae</taxon>
        <taxon>Prevotella</taxon>
    </lineage>
</organism>
<dbReference type="EMBL" id="AGWK01000025">
    <property type="protein sequence ID" value="EHO71967.1"/>
    <property type="molecule type" value="Genomic_DNA"/>
</dbReference>
<dbReference type="RefSeq" id="WP_006951866.1">
    <property type="nucleotide sequence ID" value="NZ_JH594521.1"/>
</dbReference>
<keyword evidence="2" id="KW-0808">Transferase</keyword>
<keyword evidence="1" id="KW-0489">Methyltransferase</keyword>
<dbReference type="InterPro" id="IPR007213">
    <property type="entry name" value="Ppm1/Ppm2/Tcmp"/>
</dbReference>
<evidence type="ECO:0008006" key="5">
    <source>
        <dbReference type="Google" id="ProtNLM"/>
    </source>
</evidence>
<name>H1Q1I4_9BACT</name>
<keyword evidence="4" id="KW-1185">Reference proteome</keyword>
<dbReference type="PATRIC" id="fig|883158.3.peg.779"/>
<dbReference type="PANTHER" id="PTHR43619:SF2">
    <property type="entry name" value="S-ADENOSYL-L-METHIONINE-DEPENDENT METHYLTRANSFERASES SUPERFAMILY PROTEIN"/>
    <property type="match status" value="1"/>
</dbReference>
<comment type="caution">
    <text evidence="3">The sequence shown here is derived from an EMBL/GenBank/DDBJ whole genome shotgun (WGS) entry which is preliminary data.</text>
</comment>
<proteinExistence type="predicted"/>
<dbReference type="PIRSF" id="PIRSF028177">
    <property type="entry name" value="Polyketide_synth_Omtfrase_TcmP"/>
    <property type="match status" value="1"/>
</dbReference>
<dbReference type="HOGENOM" id="CLU_069348_0_0_10"/>
<dbReference type="STRING" id="883158.HMPREF9140_00772"/>
<dbReference type="GO" id="GO:0008168">
    <property type="term" value="F:methyltransferase activity"/>
    <property type="evidence" value="ECO:0007669"/>
    <property type="project" value="UniProtKB-KW"/>
</dbReference>
<protein>
    <recommendedName>
        <fullName evidence="5">O-methyltransferase domain-containing protein</fullName>
    </recommendedName>
</protein>
<evidence type="ECO:0000313" key="3">
    <source>
        <dbReference type="EMBL" id="EHO71967.1"/>
    </source>
</evidence>
<dbReference type="Proteomes" id="UP000016023">
    <property type="component" value="Unassembled WGS sequence"/>
</dbReference>
<dbReference type="InterPro" id="IPR016874">
    <property type="entry name" value="TcmP-like"/>
</dbReference>
<dbReference type="InterPro" id="IPR029063">
    <property type="entry name" value="SAM-dependent_MTases_sf"/>
</dbReference>
<accession>H1Q1I4</accession>
<dbReference type="eggNOG" id="COG3315">
    <property type="taxonomic scope" value="Bacteria"/>
</dbReference>
<gene>
    <name evidence="3" type="ORF">HMPREF9140_00772</name>
</gene>
<evidence type="ECO:0000313" key="4">
    <source>
        <dbReference type="Proteomes" id="UP000016023"/>
    </source>
</evidence>
<reference evidence="3 4" key="1">
    <citation type="submission" date="2011-12" db="EMBL/GenBank/DDBJ databases">
        <title>The Genome Sequence of Prevotella micans F0438.</title>
        <authorList>
            <consortium name="The Broad Institute Genome Sequencing Platform"/>
            <person name="Earl A."/>
            <person name="Ward D."/>
            <person name="Feldgarden M."/>
            <person name="Gevers D."/>
            <person name="Izard J."/>
            <person name="Baranova O.V."/>
            <person name="Blanton J.M."/>
            <person name="Wade W.G."/>
            <person name="Dewhirst F.E."/>
            <person name="Young S.K."/>
            <person name="Zeng Q."/>
            <person name="Gargeya S."/>
            <person name="Fitzgerald M."/>
            <person name="Haas B."/>
            <person name="Abouelleil A."/>
            <person name="Alvarado L."/>
            <person name="Arachchi H.M."/>
            <person name="Berlin A."/>
            <person name="Chapman S.B."/>
            <person name="Gearin G."/>
            <person name="Goldberg J."/>
            <person name="Griggs A."/>
            <person name="Gujja S."/>
            <person name="Hansen M."/>
            <person name="Heiman D."/>
            <person name="Howarth C."/>
            <person name="Larimer J."/>
            <person name="Lui A."/>
            <person name="MacDonald P.J.P."/>
            <person name="McCowen C."/>
            <person name="Montmayeur A."/>
            <person name="Murphy C."/>
            <person name="Neiman D."/>
            <person name="Pearson M."/>
            <person name="Priest M."/>
            <person name="Roberts A."/>
            <person name="Saif S."/>
            <person name="Shea T."/>
            <person name="Sisk P."/>
            <person name="Stolte C."/>
            <person name="Sykes S."/>
            <person name="Wortman J."/>
            <person name="Nusbaum C."/>
            <person name="Birren B."/>
        </authorList>
    </citation>
    <scope>NUCLEOTIDE SEQUENCE [LARGE SCALE GENOMIC DNA]</scope>
    <source>
        <strain evidence="3 4">F0438</strain>
    </source>
</reference>
<dbReference type="PANTHER" id="PTHR43619">
    <property type="entry name" value="S-ADENOSYL-L-METHIONINE-DEPENDENT METHYLTRANSFERASE YKTD-RELATED"/>
    <property type="match status" value="1"/>
</dbReference>
<dbReference type="Pfam" id="PF04072">
    <property type="entry name" value="LCM"/>
    <property type="match status" value="1"/>
</dbReference>
<dbReference type="Gene3D" id="3.40.50.150">
    <property type="entry name" value="Vaccinia Virus protein VP39"/>
    <property type="match status" value="1"/>
</dbReference>
<evidence type="ECO:0000256" key="1">
    <source>
        <dbReference type="ARBA" id="ARBA00022603"/>
    </source>
</evidence>
<evidence type="ECO:0000256" key="2">
    <source>
        <dbReference type="ARBA" id="ARBA00022679"/>
    </source>
</evidence>
<dbReference type="SUPFAM" id="SSF53335">
    <property type="entry name" value="S-adenosyl-L-methionine-dependent methyltransferases"/>
    <property type="match status" value="1"/>
</dbReference>
<sequence>METTLLTGVPETMLITLWAKATETQQNGGLIEDNDAVRMMKQIDYDFSKFKKAKMSQAGSCVRASLIDKETREFIKNNPDAVVIQLGAGIDARYQRIGAPKVEHWYDLDLPEAIEVRRKLLPESERNTYIAQSLFDYSWCDTVKAHGKPILVIIEGVLMYFEPEKVREFFCEMCNRLGKATVLMDILFYSGVKHARQHDAMKKMDNDVEFKWSVLHSVEMESWHERLHLGREYFMSDHDQGRLPLVFRLLCKIPYLHTRFNQRIVRFEIN</sequence>